<feature type="region of interest" description="Disordered" evidence="1">
    <location>
        <begin position="119"/>
        <end position="147"/>
    </location>
</feature>
<dbReference type="Proteomes" id="UP001279734">
    <property type="component" value="Unassembled WGS sequence"/>
</dbReference>
<feature type="compositionally biased region" description="Gly residues" evidence="1">
    <location>
        <begin position="122"/>
        <end position="132"/>
    </location>
</feature>
<reference evidence="2" key="1">
    <citation type="submission" date="2023-05" db="EMBL/GenBank/DDBJ databases">
        <title>Nepenthes gracilis genome sequencing.</title>
        <authorList>
            <person name="Fukushima K."/>
        </authorList>
    </citation>
    <scope>NUCLEOTIDE SEQUENCE</scope>
    <source>
        <strain evidence="2">SING2019-196</strain>
    </source>
</reference>
<evidence type="ECO:0000313" key="2">
    <source>
        <dbReference type="EMBL" id="GMH23528.1"/>
    </source>
</evidence>
<evidence type="ECO:0000256" key="1">
    <source>
        <dbReference type="SAM" id="MobiDB-lite"/>
    </source>
</evidence>
<organism evidence="2 3">
    <name type="scientific">Nepenthes gracilis</name>
    <name type="common">Slender pitcher plant</name>
    <dbReference type="NCBI Taxonomy" id="150966"/>
    <lineage>
        <taxon>Eukaryota</taxon>
        <taxon>Viridiplantae</taxon>
        <taxon>Streptophyta</taxon>
        <taxon>Embryophyta</taxon>
        <taxon>Tracheophyta</taxon>
        <taxon>Spermatophyta</taxon>
        <taxon>Magnoliopsida</taxon>
        <taxon>eudicotyledons</taxon>
        <taxon>Gunneridae</taxon>
        <taxon>Pentapetalae</taxon>
        <taxon>Caryophyllales</taxon>
        <taxon>Nepenthaceae</taxon>
        <taxon>Nepenthes</taxon>
    </lineage>
</organism>
<name>A0AAD3T653_NEPGR</name>
<proteinExistence type="predicted"/>
<comment type="caution">
    <text evidence="2">The sequence shown here is derived from an EMBL/GenBank/DDBJ whole genome shotgun (WGS) entry which is preliminary data.</text>
</comment>
<protein>
    <submittedName>
        <fullName evidence="2">Uncharacterized protein</fullName>
    </submittedName>
</protein>
<dbReference type="AlphaFoldDB" id="A0AAD3T653"/>
<accession>A0AAD3T653</accession>
<evidence type="ECO:0000313" key="3">
    <source>
        <dbReference type="Proteomes" id="UP001279734"/>
    </source>
</evidence>
<gene>
    <name evidence="2" type="ORF">Nepgr_025371</name>
</gene>
<keyword evidence="3" id="KW-1185">Reference proteome</keyword>
<dbReference type="EMBL" id="BSYO01000026">
    <property type="protein sequence ID" value="GMH23528.1"/>
    <property type="molecule type" value="Genomic_DNA"/>
</dbReference>
<sequence>MSFADASSKVVEIDVEYHSKPAVNLKRPNVRPKAPAPEADGVNPIIPDAGLPGSKVENSLDLGKAVKALQMSCSVRDESSVSEDLVSSPPPQLPEVGPANAGSVECSYAGASQLSVQLGGPLTEGGTTGNGGPDSKQLESCDEEPPRADCPNFQSFINESDAGPLPWQLALPDLQSVPVAGVPGDSSSKQVAEDRTAAQKLLLLQHHAKTEAHSRQSEQSQEAIRWQWPKRKAEAVGAAQPEEGHRRAGRELRQQWAVAGAILKSCLARTCHFLEIVVRWLSAPSAEIDVILGSLLTAEPSDPPSSSPSLMRSDCSVEGHSLTIPGLGEFTAAFAVLIVVLCTAVDAESNWWIAADFCDDLLWANALLSEAANAGGLSGLFGVLLCT</sequence>
<feature type="compositionally biased region" description="Basic and acidic residues" evidence="1">
    <location>
        <begin position="136"/>
        <end position="147"/>
    </location>
</feature>
<feature type="region of interest" description="Disordered" evidence="1">
    <location>
        <begin position="26"/>
        <end position="57"/>
    </location>
</feature>